<feature type="compositionally biased region" description="Gly residues" evidence="1">
    <location>
        <begin position="99"/>
        <end position="108"/>
    </location>
</feature>
<feature type="compositionally biased region" description="Low complexity" evidence="1">
    <location>
        <begin position="174"/>
        <end position="187"/>
    </location>
</feature>
<dbReference type="InterPro" id="IPR019554">
    <property type="entry name" value="Soluble_ligand-bd"/>
</dbReference>
<feature type="region of interest" description="Disordered" evidence="1">
    <location>
        <begin position="174"/>
        <end position="205"/>
    </location>
</feature>
<dbReference type="Pfam" id="PF10531">
    <property type="entry name" value="SLBB"/>
    <property type="match status" value="1"/>
</dbReference>
<gene>
    <name evidence="3" type="ORF">KTU01_16290</name>
</gene>
<feature type="region of interest" description="Disordered" evidence="1">
    <location>
        <begin position="1"/>
        <end position="120"/>
    </location>
</feature>
<comment type="caution">
    <text evidence="3">The sequence shown here is derived from an EMBL/GenBank/DDBJ whole genome shotgun (WGS) entry which is preliminary data.</text>
</comment>
<evidence type="ECO:0000313" key="4">
    <source>
        <dbReference type="Proteomes" id="UP000321103"/>
    </source>
</evidence>
<dbReference type="Pfam" id="PF12836">
    <property type="entry name" value="HHH_3"/>
    <property type="match status" value="1"/>
</dbReference>
<dbReference type="SMART" id="SM00278">
    <property type="entry name" value="HhH1"/>
    <property type="match status" value="2"/>
</dbReference>
<dbReference type="GO" id="GO:0003677">
    <property type="term" value="F:DNA binding"/>
    <property type="evidence" value="ECO:0007669"/>
    <property type="project" value="InterPro"/>
</dbReference>
<dbReference type="SUPFAM" id="SSF47781">
    <property type="entry name" value="RuvA domain 2-like"/>
    <property type="match status" value="1"/>
</dbReference>
<evidence type="ECO:0000313" key="3">
    <source>
        <dbReference type="EMBL" id="GEO95506.1"/>
    </source>
</evidence>
<dbReference type="Gene3D" id="1.10.150.320">
    <property type="entry name" value="Photosystem II 12 kDa extrinsic protein"/>
    <property type="match status" value="1"/>
</dbReference>
<dbReference type="STRING" id="388357.GCA_001580365_00538"/>
<dbReference type="InterPro" id="IPR003583">
    <property type="entry name" value="Hlx-hairpin-Hlx_DNA-bd_motif"/>
</dbReference>
<sequence>MTGTVPRGRDRTPSAPPDPTTSSGHPGRPGLPAERLAALLAEAASGTRPAPGPGPDDGAATRKGPDHGTGPGRGTGGGAGAASTTGAGSGAGVDSDAGTRGGAAGPGPRGADAPARPDAAHRWETAARTRVPRSLLVLAAAAVAGLGWAVLGPGGPEEDAGGETALAEVGVSAAPAPSAGSPAPVAGGAPGGGAGAAASSAPGSDGPLHVHVAGEVARPGVVELAPGARVVDAVEAAGGLTDAAADTVNLASPLTDGQQVLVPDESAAPPAGTPAPAVPSAGGTDAAAAGGTDAAAAGGTGAAAPGGTLNLNTASAAELEALPRVGPVLAGRIVEFRDQHGGFAAATDLDAVPGIGPTLLEALLPLVTV</sequence>
<feature type="domain" description="Helix-hairpin-helix DNA-binding motif class 1" evidence="2">
    <location>
        <begin position="317"/>
        <end position="336"/>
    </location>
</feature>
<dbReference type="InterPro" id="IPR010994">
    <property type="entry name" value="RuvA_2-like"/>
</dbReference>
<protein>
    <recommendedName>
        <fullName evidence="2">Helix-hairpin-helix DNA-binding motif class 1 domain-containing protein</fullName>
    </recommendedName>
</protein>
<dbReference type="PANTHER" id="PTHR21180:SF32">
    <property type="entry name" value="ENDONUCLEASE_EXONUCLEASE_PHOSPHATASE FAMILY DOMAIN-CONTAINING PROTEIN 1"/>
    <property type="match status" value="1"/>
</dbReference>
<evidence type="ECO:0000259" key="2">
    <source>
        <dbReference type="SMART" id="SM00278"/>
    </source>
</evidence>
<evidence type="ECO:0000256" key="1">
    <source>
        <dbReference type="SAM" id="MobiDB-lite"/>
    </source>
</evidence>
<dbReference type="AlphaFoldDB" id="A0A512ICS4"/>
<reference evidence="3 4" key="1">
    <citation type="submission" date="2019-07" db="EMBL/GenBank/DDBJ databases">
        <title>Whole genome shotgun sequence of Kocuria turfanensis NBRC 107627.</title>
        <authorList>
            <person name="Hosoyama A."/>
            <person name="Uohara A."/>
            <person name="Ohji S."/>
            <person name="Ichikawa N."/>
        </authorList>
    </citation>
    <scope>NUCLEOTIDE SEQUENCE [LARGE SCALE GENOMIC DNA]</scope>
    <source>
        <strain evidence="3 4">NBRC 107627</strain>
    </source>
</reference>
<feature type="region of interest" description="Disordered" evidence="1">
    <location>
        <begin position="263"/>
        <end position="299"/>
    </location>
</feature>
<dbReference type="GO" id="GO:0015627">
    <property type="term" value="C:type II protein secretion system complex"/>
    <property type="evidence" value="ECO:0007669"/>
    <property type="project" value="TreeGrafter"/>
</dbReference>
<feature type="compositionally biased region" description="Low complexity" evidence="1">
    <location>
        <begin position="20"/>
        <end position="49"/>
    </location>
</feature>
<feature type="compositionally biased region" description="Low complexity" evidence="1">
    <location>
        <begin position="81"/>
        <end position="98"/>
    </location>
</feature>
<dbReference type="Gene3D" id="3.10.560.10">
    <property type="entry name" value="Outer membrane lipoprotein wza domain like"/>
    <property type="match status" value="1"/>
</dbReference>
<feature type="compositionally biased region" description="Gly residues" evidence="1">
    <location>
        <begin position="67"/>
        <end position="80"/>
    </location>
</feature>
<keyword evidence="4" id="KW-1185">Reference proteome</keyword>
<accession>A0A512ICS4</accession>
<dbReference type="GO" id="GO:0015628">
    <property type="term" value="P:protein secretion by the type II secretion system"/>
    <property type="evidence" value="ECO:0007669"/>
    <property type="project" value="TreeGrafter"/>
</dbReference>
<proteinExistence type="predicted"/>
<dbReference type="Proteomes" id="UP000321103">
    <property type="component" value="Unassembled WGS sequence"/>
</dbReference>
<feature type="domain" description="Helix-hairpin-helix DNA-binding motif class 1" evidence="2">
    <location>
        <begin position="347"/>
        <end position="366"/>
    </location>
</feature>
<organism evidence="3 4">
    <name type="scientific">Kocuria turfanensis</name>
    <dbReference type="NCBI Taxonomy" id="388357"/>
    <lineage>
        <taxon>Bacteria</taxon>
        <taxon>Bacillati</taxon>
        <taxon>Actinomycetota</taxon>
        <taxon>Actinomycetes</taxon>
        <taxon>Micrococcales</taxon>
        <taxon>Micrococcaceae</taxon>
        <taxon>Kocuria</taxon>
    </lineage>
</organism>
<dbReference type="RefSeq" id="WP_062734209.1">
    <property type="nucleotide sequence ID" value="NZ_BJZS01000045.1"/>
</dbReference>
<feature type="compositionally biased region" description="Low complexity" evidence="1">
    <location>
        <begin position="278"/>
        <end position="299"/>
    </location>
</feature>
<name>A0A512ICS4_9MICC</name>
<dbReference type="InterPro" id="IPR051675">
    <property type="entry name" value="Endo/Exo/Phosphatase_dom_1"/>
</dbReference>
<dbReference type="GO" id="GO:0006281">
    <property type="term" value="P:DNA repair"/>
    <property type="evidence" value="ECO:0007669"/>
    <property type="project" value="InterPro"/>
</dbReference>
<dbReference type="EMBL" id="BJZS01000045">
    <property type="protein sequence ID" value="GEO95506.1"/>
    <property type="molecule type" value="Genomic_DNA"/>
</dbReference>
<dbReference type="PANTHER" id="PTHR21180">
    <property type="entry name" value="ENDONUCLEASE/EXONUCLEASE/PHOSPHATASE FAMILY DOMAIN-CONTAINING PROTEIN 1"/>
    <property type="match status" value="1"/>
</dbReference>